<dbReference type="PANTHER" id="PTHR12879">
    <property type="entry name" value="SPHINGOLIPID DELTA 4 DESATURASE/C-4 HYDROXYLASE PROTEIN DES2"/>
    <property type="match status" value="1"/>
</dbReference>
<feature type="transmembrane region" description="Helical" evidence="1">
    <location>
        <begin position="188"/>
        <end position="204"/>
    </location>
</feature>
<organism evidence="3">
    <name type="scientific">mine drainage metagenome</name>
    <dbReference type="NCBI Taxonomy" id="410659"/>
    <lineage>
        <taxon>unclassified sequences</taxon>
        <taxon>metagenomes</taxon>
        <taxon>ecological metagenomes</taxon>
    </lineage>
</organism>
<keyword evidence="1" id="KW-0812">Transmembrane</keyword>
<dbReference type="InterPro" id="IPR005804">
    <property type="entry name" value="FA_desaturase_dom"/>
</dbReference>
<feature type="transmembrane region" description="Helical" evidence="1">
    <location>
        <begin position="165"/>
        <end position="182"/>
    </location>
</feature>
<name>A0A1J5QHX8_9ZZZZ</name>
<evidence type="ECO:0000313" key="3">
    <source>
        <dbReference type="EMBL" id="OIQ83064.1"/>
    </source>
</evidence>
<keyword evidence="1" id="KW-1133">Transmembrane helix</keyword>
<keyword evidence="1" id="KW-0472">Membrane</keyword>
<dbReference type="PANTHER" id="PTHR12879:SF8">
    <property type="entry name" value="SPHINGOLIPID DELTA(4)-DESATURASE DES1"/>
    <property type="match status" value="1"/>
</dbReference>
<dbReference type="Pfam" id="PF00487">
    <property type="entry name" value="FA_desaturase"/>
    <property type="match status" value="1"/>
</dbReference>
<proteinExistence type="predicted"/>
<dbReference type="GO" id="GO:0042284">
    <property type="term" value="F:sphingolipid delta-4 desaturase activity"/>
    <property type="evidence" value="ECO:0007669"/>
    <property type="project" value="TreeGrafter"/>
</dbReference>
<evidence type="ECO:0000256" key="1">
    <source>
        <dbReference type="SAM" id="Phobius"/>
    </source>
</evidence>
<comment type="caution">
    <text evidence="3">The sequence shown here is derived from an EMBL/GenBank/DDBJ whole genome shotgun (WGS) entry which is preliminary data.</text>
</comment>
<dbReference type="EMBL" id="MLJW01000740">
    <property type="protein sequence ID" value="OIQ83064.1"/>
    <property type="molecule type" value="Genomic_DNA"/>
</dbReference>
<feature type="domain" description="Fatty acid desaturase" evidence="2">
    <location>
        <begin position="38"/>
        <end position="291"/>
    </location>
</feature>
<reference evidence="3" key="1">
    <citation type="submission" date="2016-10" db="EMBL/GenBank/DDBJ databases">
        <title>Sequence of Gallionella enrichment culture.</title>
        <authorList>
            <person name="Poehlein A."/>
            <person name="Muehling M."/>
            <person name="Daniel R."/>
        </authorList>
    </citation>
    <scope>NUCLEOTIDE SEQUENCE</scope>
</reference>
<dbReference type="GO" id="GO:0046513">
    <property type="term" value="P:ceramide biosynthetic process"/>
    <property type="evidence" value="ECO:0007669"/>
    <property type="project" value="TreeGrafter"/>
</dbReference>
<protein>
    <submittedName>
        <fullName evidence="3">Fatty acid desaturase</fullName>
    </submittedName>
</protein>
<evidence type="ECO:0000259" key="2">
    <source>
        <dbReference type="Pfam" id="PF00487"/>
    </source>
</evidence>
<accession>A0A1J5QHX8</accession>
<feature type="transmembrane region" description="Helical" evidence="1">
    <location>
        <begin position="123"/>
        <end position="144"/>
    </location>
</feature>
<sequence>MASTLFRYDDGAIPNILALGYMAAGYLAGVGLLLAQAWWLNALGVLLLAHALTYSAYFLHEFAHGAIFKSNAANQRGGTVMSWINGSCYAPFADLRRKHMRHHIDRADVITFDYKRFLREAPAWVRALVLALEWAYIPAVEFIMRAYVMLLPFIAPERAAGRKRILAVLAVRLAFFSALAWISPKAVLLYFVAYLLFVTVLRFADAYQHTYDAFAVLTGGSIPNDKVRDHDYEQHNTYSNLVSLGHPWLNLLLLNFSYHNAHHEKPTVPWYRLPALHRELYADDGTQVLPMAGLLRGFHRHRVQRVLSDDYGVVTTGADKAQDFYGAVGVSFLTAV</sequence>
<gene>
    <name evidence="3" type="ORF">GALL_351500</name>
</gene>
<dbReference type="AlphaFoldDB" id="A0A1J5QHX8"/>
<feature type="transmembrane region" description="Helical" evidence="1">
    <location>
        <begin position="42"/>
        <end position="60"/>
    </location>
</feature>
<dbReference type="GO" id="GO:0016020">
    <property type="term" value="C:membrane"/>
    <property type="evidence" value="ECO:0007669"/>
    <property type="project" value="GOC"/>
</dbReference>
<feature type="transmembrane region" description="Helical" evidence="1">
    <location>
        <begin position="12"/>
        <end position="35"/>
    </location>
</feature>